<reference evidence="6" key="1">
    <citation type="submission" date="2021-02" db="EMBL/GenBank/DDBJ databases">
        <authorList>
            <person name="Nieuwenhuis M."/>
            <person name="Van De Peppel L.J.J."/>
        </authorList>
    </citation>
    <scope>NUCLEOTIDE SEQUENCE</scope>
    <source>
        <strain evidence="6">D49</strain>
    </source>
</reference>
<evidence type="ECO:0000256" key="4">
    <source>
        <dbReference type="SAM" id="Phobius"/>
    </source>
</evidence>
<dbReference type="SUPFAM" id="SSF57756">
    <property type="entry name" value="Retrovirus zinc finger-like domains"/>
    <property type="match status" value="1"/>
</dbReference>
<proteinExistence type="predicted"/>
<feature type="region of interest" description="Disordered" evidence="3">
    <location>
        <begin position="347"/>
        <end position="393"/>
    </location>
</feature>
<organism evidence="6 7">
    <name type="scientific">Sphagnurus paluster</name>
    <dbReference type="NCBI Taxonomy" id="117069"/>
    <lineage>
        <taxon>Eukaryota</taxon>
        <taxon>Fungi</taxon>
        <taxon>Dikarya</taxon>
        <taxon>Basidiomycota</taxon>
        <taxon>Agaricomycotina</taxon>
        <taxon>Agaricomycetes</taxon>
        <taxon>Agaricomycetidae</taxon>
        <taxon>Agaricales</taxon>
        <taxon>Tricholomatineae</taxon>
        <taxon>Lyophyllaceae</taxon>
        <taxon>Sphagnurus</taxon>
    </lineage>
</organism>
<dbReference type="InterPro" id="IPR021109">
    <property type="entry name" value="Peptidase_aspartic_dom_sf"/>
</dbReference>
<sequence>MLAITIDTPGYCYLILFRKEHRACALQLLGHNPLARNVMYHQPYFHPQWRSHKISETSDGQFHVHKEGGFRSKEHGPRRQRWLVKGSFRVGMIDTNMILLFLGTVIALVMGQAGIAFWGTLTAEEKATHSGHIANFIDMIKSEIRKEPSIKIELPDDYEGDPAQISPWIRRMELYFLHKKLRDEVKMMTLALQKIKKGKGNHTQEWADMHIKTVLQYQVELRDWKMANGDQEPTTAQKAAFTNQPPFASWNTMANKLLRFFQTTETQSKAIEKLNSIRQGTRDFEDYWMEFKVAATASQFDNAVIVNAFKETVNPGLGRKLVETARLTISDPIQTWADRATEFERAKCDADRQYRQTSDRGKQDKPKQQSSTPTSHRTAGLSKPMPTPRDENAMDIDRKEGRCYKCHEKGHRFFECPNAQEKKKVFTNRQLEKLPEIDTEKMTDAELGSYYRKQMEDFLKRGNIPEIHTIMKTEGARAFEGRQKPETPEWLLQRLREDKTCTIGLLRTWTHKSKQDLCTEALIDDINDLSDCTAKSVLHGLKIQKWYLRRSHSRQLDVKLIATTLDTAKSYDLTALLDTGCTGSCISKEFVLKNKINTQAYPLPIQCFNADGSPNKSGSITDYVEMRIRIKNHFEKIHLSVTDLGKNDIFLGFDWIQFHNPQIDWQTERIEFDHCHESCQMSRCGLEPEETEELWTSEVNYDLGEKLLFIDFNKEAELRQSTHIRAGQTTASKLAESHAQAKPKKSFEEIVPEEYHEFKETVFGKESFDELPP</sequence>
<dbReference type="InterPro" id="IPR036875">
    <property type="entry name" value="Znf_CCHC_sf"/>
</dbReference>
<keyword evidence="2" id="KW-0479">Metal-binding</keyword>
<name>A0A9P7K1P4_9AGAR</name>
<dbReference type="EMBL" id="JABCKI010006359">
    <property type="protein sequence ID" value="KAG5634556.1"/>
    <property type="molecule type" value="Genomic_DNA"/>
</dbReference>
<dbReference type="Gene3D" id="2.40.70.10">
    <property type="entry name" value="Acid Proteases"/>
    <property type="match status" value="1"/>
</dbReference>
<dbReference type="CDD" id="cd00303">
    <property type="entry name" value="retropepsin_like"/>
    <property type="match status" value="1"/>
</dbReference>
<protein>
    <recommendedName>
        <fullName evidence="5">CCHC-type domain-containing protein</fullName>
    </recommendedName>
</protein>
<dbReference type="GO" id="GO:0006397">
    <property type="term" value="P:mRNA processing"/>
    <property type="evidence" value="ECO:0007669"/>
    <property type="project" value="UniProtKB-KW"/>
</dbReference>
<dbReference type="Proteomes" id="UP000717328">
    <property type="component" value="Unassembled WGS sequence"/>
</dbReference>
<accession>A0A9P7K1P4</accession>
<feature type="compositionally biased region" description="Polar residues" evidence="3">
    <location>
        <begin position="368"/>
        <end position="377"/>
    </location>
</feature>
<feature type="compositionally biased region" description="Basic and acidic residues" evidence="3">
    <location>
        <begin position="347"/>
        <end position="367"/>
    </location>
</feature>
<keyword evidence="1" id="KW-0507">mRNA processing</keyword>
<feature type="domain" description="CCHC-type" evidence="5">
    <location>
        <begin position="402"/>
        <end position="418"/>
    </location>
</feature>
<dbReference type="AlphaFoldDB" id="A0A9P7K1P4"/>
<feature type="transmembrane region" description="Helical" evidence="4">
    <location>
        <begin position="98"/>
        <end position="119"/>
    </location>
</feature>
<dbReference type="SUPFAM" id="SSF50630">
    <property type="entry name" value="Acid proteases"/>
    <property type="match status" value="1"/>
</dbReference>
<dbReference type="GO" id="GO:0003676">
    <property type="term" value="F:nucleic acid binding"/>
    <property type="evidence" value="ECO:0007669"/>
    <property type="project" value="InterPro"/>
</dbReference>
<dbReference type="GO" id="GO:0008270">
    <property type="term" value="F:zinc ion binding"/>
    <property type="evidence" value="ECO:0007669"/>
    <property type="project" value="UniProtKB-KW"/>
</dbReference>
<dbReference type="Pfam" id="PF08284">
    <property type="entry name" value="RVP_2"/>
    <property type="match status" value="1"/>
</dbReference>
<dbReference type="PANTHER" id="PTHR15503">
    <property type="entry name" value="LDOC1 RELATED"/>
    <property type="match status" value="1"/>
</dbReference>
<reference evidence="6" key="2">
    <citation type="submission" date="2021-10" db="EMBL/GenBank/DDBJ databases">
        <title>Phylogenomics reveals ancestral predisposition of the termite-cultivated fungus Termitomyces towards a domesticated lifestyle.</title>
        <authorList>
            <person name="Auxier B."/>
            <person name="Grum-Grzhimaylo A."/>
            <person name="Cardenas M.E."/>
            <person name="Lodge J.D."/>
            <person name="Laessoe T."/>
            <person name="Pedersen O."/>
            <person name="Smith M.E."/>
            <person name="Kuyper T.W."/>
            <person name="Franco-Molano E.A."/>
            <person name="Baroni T.J."/>
            <person name="Aanen D.K."/>
        </authorList>
    </citation>
    <scope>NUCLEOTIDE SEQUENCE</scope>
    <source>
        <strain evidence="6">D49</strain>
    </source>
</reference>
<dbReference type="PANTHER" id="PTHR15503:SF22">
    <property type="entry name" value="TRANSPOSON TY3-I GAG POLYPROTEIN"/>
    <property type="match status" value="1"/>
</dbReference>
<evidence type="ECO:0000256" key="2">
    <source>
        <dbReference type="PROSITE-ProRule" id="PRU00047"/>
    </source>
</evidence>
<comment type="caution">
    <text evidence="6">The sequence shown here is derived from an EMBL/GenBank/DDBJ whole genome shotgun (WGS) entry which is preliminary data.</text>
</comment>
<keyword evidence="4" id="KW-0472">Membrane</keyword>
<keyword evidence="2" id="KW-0863">Zinc-finger</keyword>
<keyword evidence="4" id="KW-1133">Transmembrane helix</keyword>
<keyword evidence="7" id="KW-1185">Reference proteome</keyword>
<evidence type="ECO:0000259" key="5">
    <source>
        <dbReference type="PROSITE" id="PS50158"/>
    </source>
</evidence>
<keyword evidence="4" id="KW-0812">Transmembrane</keyword>
<evidence type="ECO:0000256" key="1">
    <source>
        <dbReference type="ARBA" id="ARBA00022664"/>
    </source>
</evidence>
<dbReference type="OrthoDB" id="3267566at2759"/>
<dbReference type="InterPro" id="IPR005162">
    <property type="entry name" value="Retrotrans_gag_dom"/>
</dbReference>
<dbReference type="Pfam" id="PF03732">
    <property type="entry name" value="Retrotrans_gag"/>
    <property type="match status" value="1"/>
</dbReference>
<evidence type="ECO:0000313" key="7">
    <source>
        <dbReference type="Proteomes" id="UP000717328"/>
    </source>
</evidence>
<dbReference type="PROSITE" id="PS50158">
    <property type="entry name" value="ZF_CCHC"/>
    <property type="match status" value="1"/>
</dbReference>
<gene>
    <name evidence="6" type="ORF">H0H81_001549</name>
</gene>
<keyword evidence="2" id="KW-0862">Zinc</keyword>
<evidence type="ECO:0000256" key="3">
    <source>
        <dbReference type="SAM" id="MobiDB-lite"/>
    </source>
</evidence>
<dbReference type="InterPro" id="IPR032567">
    <property type="entry name" value="RTL1-rel"/>
</dbReference>
<evidence type="ECO:0000313" key="6">
    <source>
        <dbReference type="EMBL" id="KAG5634556.1"/>
    </source>
</evidence>
<dbReference type="InterPro" id="IPR001878">
    <property type="entry name" value="Znf_CCHC"/>
</dbReference>